<dbReference type="InterPro" id="IPR038731">
    <property type="entry name" value="RgtA/B/C-like"/>
</dbReference>
<evidence type="ECO:0000259" key="10">
    <source>
        <dbReference type="Pfam" id="PF18583"/>
    </source>
</evidence>
<keyword evidence="3" id="KW-0328">Glycosyltransferase</keyword>
<feature type="transmembrane region" description="Helical" evidence="8">
    <location>
        <begin position="360"/>
        <end position="378"/>
    </location>
</feature>
<feature type="domain" description="Glycosyltransferase RgtA/B/C/D-like" evidence="9">
    <location>
        <begin position="105"/>
        <end position="269"/>
    </location>
</feature>
<evidence type="ECO:0000256" key="7">
    <source>
        <dbReference type="ARBA" id="ARBA00023136"/>
    </source>
</evidence>
<dbReference type="Pfam" id="PF13231">
    <property type="entry name" value="PMT_2"/>
    <property type="match status" value="1"/>
</dbReference>
<feature type="transmembrane region" description="Helical" evidence="8">
    <location>
        <begin position="50"/>
        <end position="69"/>
    </location>
</feature>
<evidence type="ECO:0000256" key="1">
    <source>
        <dbReference type="ARBA" id="ARBA00004651"/>
    </source>
</evidence>
<keyword evidence="5 8" id="KW-0812">Transmembrane</keyword>
<dbReference type="Pfam" id="PF18583">
    <property type="entry name" value="Arnt_C"/>
    <property type="match status" value="1"/>
</dbReference>
<dbReference type="Proteomes" id="UP001549184">
    <property type="component" value="Unassembled WGS sequence"/>
</dbReference>
<evidence type="ECO:0000313" key="12">
    <source>
        <dbReference type="Proteomes" id="UP001549184"/>
    </source>
</evidence>
<feature type="transmembrane region" description="Helical" evidence="8">
    <location>
        <begin position="425"/>
        <end position="444"/>
    </location>
</feature>
<dbReference type="InterPro" id="IPR040845">
    <property type="entry name" value="Arnt_C"/>
</dbReference>
<evidence type="ECO:0000256" key="2">
    <source>
        <dbReference type="ARBA" id="ARBA00022475"/>
    </source>
</evidence>
<keyword evidence="12" id="KW-1185">Reference proteome</keyword>
<gene>
    <name evidence="11" type="ORF">ABIC75_000344</name>
</gene>
<evidence type="ECO:0000256" key="3">
    <source>
        <dbReference type="ARBA" id="ARBA00022676"/>
    </source>
</evidence>
<feature type="transmembrane region" description="Helical" evidence="8">
    <location>
        <begin position="218"/>
        <end position="242"/>
    </location>
</feature>
<keyword evidence="4" id="KW-0808">Transferase</keyword>
<dbReference type="PANTHER" id="PTHR33908:SF3">
    <property type="entry name" value="UNDECAPRENYL PHOSPHATE-ALPHA-4-AMINO-4-DEOXY-L-ARABINOSE ARABINOSYL TRANSFERASE"/>
    <property type="match status" value="1"/>
</dbReference>
<feature type="transmembrane region" description="Helical" evidence="8">
    <location>
        <begin position="336"/>
        <end position="354"/>
    </location>
</feature>
<dbReference type="EMBL" id="JBEPMU010000001">
    <property type="protein sequence ID" value="MET3650642.1"/>
    <property type="molecule type" value="Genomic_DNA"/>
</dbReference>
<feature type="transmembrane region" description="Helical" evidence="8">
    <location>
        <begin position="456"/>
        <end position="476"/>
    </location>
</feature>
<accession>A0ABV2JPW9</accession>
<sequence length="594" mass="65887">MNEARTRQSNNSPPRTGLFRTLACRSNSRIGASGSRVGTLAALRWSASPLLLRAISFGWLAVWFAGLNLRPLGEPDEARYAEVAREMFASGNWLTPKLDGFNFFDKPALQYWASALFYSLFGVHEWSARLWVALTGLLAMLAVGWAGKRLYGARTGWVAAVVLGSTLLFVAGAHINTMDMGVAAFLTVAICLFLVAQFDPAAARQRQLLNLLGWTSVALAVLSKGLIGLVLPAITLAVFMLLEKDWSILRRMTMGWGLCVVLCICAPWFVAISLRHPDFFDYFFIKEHFSRFLTNAYDRDRQWWFFIPVVLLGLFPWAVFLPLSRSGWRNALESRSERFLLCWIVVVLVFFSASHSKLPFYILPIFPALAILIARRLSTLTIRALAWRFMGISALAVTLALIALALTISTRHLSQHIDMRPAQMWLMRGLGALAIVSAACAFLLTRRFSPATVVSLLGFTTLLVWQMLFANIVTIANNLSAAPVAQLMLPRMHANTEVFTVHAYLRGLPFYLQRVVTVADEDPDDLLAGVPSRPEGFVTNISAFEARWSSAPSAVAVVDPRLLSSFRADKLPMRIIGSTSSGVVIERPRDATTP</sequence>
<keyword evidence="6 8" id="KW-1133">Transmembrane helix</keyword>
<feature type="transmembrane region" description="Helical" evidence="8">
    <location>
        <begin position="303"/>
        <end position="324"/>
    </location>
</feature>
<evidence type="ECO:0000259" key="9">
    <source>
        <dbReference type="Pfam" id="PF13231"/>
    </source>
</evidence>
<feature type="transmembrane region" description="Helical" evidence="8">
    <location>
        <begin position="254"/>
        <end position="274"/>
    </location>
</feature>
<evidence type="ECO:0000256" key="4">
    <source>
        <dbReference type="ARBA" id="ARBA00022679"/>
    </source>
</evidence>
<comment type="subcellular location">
    <subcellularLocation>
        <location evidence="1">Cell membrane</location>
        <topology evidence="1">Multi-pass membrane protein</topology>
    </subcellularLocation>
</comment>
<evidence type="ECO:0000256" key="5">
    <source>
        <dbReference type="ARBA" id="ARBA00022692"/>
    </source>
</evidence>
<evidence type="ECO:0000256" key="6">
    <source>
        <dbReference type="ARBA" id="ARBA00022989"/>
    </source>
</evidence>
<dbReference type="InterPro" id="IPR050297">
    <property type="entry name" value="LipidA_mod_glycosyltrf_83"/>
</dbReference>
<feature type="transmembrane region" description="Helical" evidence="8">
    <location>
        <begin position="108"/>
        <end position="123"/>
    </location>
</feature>
<feature type="transmembrane region" description="Helical" evidence="8">
    <location>
        <begin position="180"/>
        <end position="198"/>
    </location>
</feature>
<feature type="transmembrane region" description="Helical" evidence="8">
    <location>
        <begin position="130"/>
        <end position="147"/>
    </location>
</feature>
<feature type="transmembrane region" description="Helical" evidence="8">
    <location>
        <begin position="153"/>
        <end position="173"/>
    </location>
</feature>
<protein>
    <submittedName>
        <fullName evidence="11">4-amino-4-deoxy-L-arabinose transferase-like glycosyltransferase</fullName>
    </submittedName>
</protein>
<keyword evidence="2" id="KW-1003">Cell membrane</keyword>
<comment type="caution">
    <text evidence="11">The sequence shown here is derived from an EMBL/GenBank/DDBJ whole genome shotgun (WGS) entry which is preliminary data.</text>
</comment>
<dbReference type="RefSeq" id="WP_354012134.1">
    <property type="nucleotide sequence ID" value="NZ_JBEPMU010000001.1"/>
</dbReference>
<reference evidence="11 12" key="1">
    <citation type="submission" date="2024-06" db="EMBL/GenBank/DDBJ databases">
        <title>Sorghum-associated microbial communities from plants grown in Nebraska, USA.</title>
        <authorList>
            <person name="Schachtman D."/>
        </authorList>
    </citation>
    <scope>NUCLEOTIDE SEQUENCE [LARGE SCALE GENOMIC DNA]</scope>
    <source>
        <strain evidence="11 12">1073</strain>
    </source>
</reference>
<organism evidence="11 12">
    <name type="scientific">Dyella japonica</name>
    <dbReference type="NCBI Taxonomy" id="231455"/>
    <lineage>
        <taxon>Bacteria</taxon>
        <taxon>Pseudomonadati</taxon>
        <taxon>Pseudomonadota</taxon>
        <taxon>Gammaproteobacteria</taxon>
        <taxon>Lysobacterales</taxon>
        <taxon>Rhodanobacteraceae</taxon>
        <taxon>Dyella</taxon>
    </lineage>
</organism>
<proteinExistence type="predicted"/>
<dbReference type="PANTHER" id="PTHR33908">
    <property type="entry name" value="MANNOSYLTRANSFERASE YKCB-RELATED"/>
    <property type="match status" value="1"/>
</dbReference>
<name>A0ABV2JPW9_9GAMM</name>
<feature type="domain" description="Aminoarabinose transferase C-terminal" evidence="10">
    <location>
        <begin position="485"/>
        <end position="587"/>
    </location>
</feature>
<evidence type="ECO:0000313" key="11">
    <source>
        <dbReference type="EMBL" id="MET3650642.1"/>
    </source>
</evidence>
<feature type="transmembrane region" description="Helical" evidence="8">
    <location>
        <begin position="385"/>
        <end position="405"/>
    </location>
</feature>
<keyword evidence="7 8" id="KW-0472">Membrane</keyword>
<evidence type="ECO:0000256" key="8">
    <source>
        <dbReference type="SAM" id="Phobius"/>
    </source>
</evidence>